<dbReference type="PANTHER" id="PTHR42781">
    <property type="entry name" value="SPERMIDINE/PUTRESCINE IMPORT ATP-BINDING PROTEIN POTA"/>
    <property type="match status" value="1"/>
</dbReference>
<evidence type="ECO:0000256" key="3">
    <source>
        <dbReference type="ARBA" id="ARBA00022519"/>
    </source>
</evidence>
<proteinExistence type="inferred from homology"/>
<dbReference type="Pfam" id="PF00005">
    <property type="entry name" value="ABC_tran"/>
    <property type="match status" value="1"/>
</dbReference>
<dbReference type="SUPFAM" id="SSF52540">
    <property type="entry name" value="P-loop containing nucleoside triphosphate hydrolases"/>
    <property type="match status" value="1"/>
</dbReference>
<evidence type="ECO:0000256" key="1">
    <source>
        <dbReference type="ARBA" id="ARBA00022448"/>
    </source>
</evidence>
<keyword evidence="11" id="KW-1185">Reference proteome</keyword>
<dbReference type="AlphaFoldDB" id="A0A5Q4ZN54"/>
<dbReference type="InterPro" id="IPR008995">
    <property type="entry name" value="Mo/tungstate-bd_C_term_dom"/>
</dbReference>
<dbReference type="InterPro" id="IPR003439">
    <property type="entry name" value="ABC_transporter-like_ATP-bd"/>
</dbReference>
<dbReference type="PROSITE" id="PS50893">
    <property type="entry name" value="ABC_TRANSPORTER_2"/>
    <property type="match status" value="1"/>
</dbReference>
<dbReference type="PANTHER" id="PTHR42781:SF4">
    <property type="entry name" value="SPERMIDINE_PUTRESCINE IMPORT ATP-BINDING PROTEIN POTA"/>
    <property type="match status" value="1"/>
</dbReference>
<dbReference type="SUPFAM" id="SSF50331">
    <property type="entry name" value="MOP-like"/>
    <property type="match status" value="1"/>
</dbReference>
<dbReference type="Proteomes" id="UP000325811">
    <property type="component" value="Chromosome II"/>
</dbReference>
<gene>
    <name evidence="8 10" type="primary">potA</name>
    <name evidence="10" type="ORF">PDMSB3_2132</name>
</gene>
<dbReference type="GO" id="GO:0015417">
    <property type="term" value="F:ABC-type polyamine transporter activity"/>
    <property type="evidence" value="ECO:0007669"/>
    <property type="project" value="UniProtKB-EC"/>
</dbReference>
<feature type="domain" description="ABC transporter" evidence="9">
    <location>
        <begin position="41"/>
        <end position="271"/>
    </location>
</feature>
<dbReference type="GO" id="GO:0016887">
    <property type="term" value="F:ATP hydrolysis activity"/>
    <property type="evidence" value="ECO:0007669"/>
    <property type="project" value="InterPro"/>
</dbReference>
<keyword evidence="4 8" id="KW-0547">Nucleotide-binding</keyword>
<dbReference type="InterPro" id="IPR003593">
    <property type="entry name" value="AAA+_ATPase"/>
</dbReference>
<organism evidence="10 11">
    <name type="scientific">Paraburkholderia dioscoreae</name>
    <dbReference type="NCBI Taxonomy" id="2604047"/>
    <lineage>
        <taxon>Bacteria</taxon>
        <taxon>Pseudomonadati</taxon>
        <taxon>Pseudomonadota</taxon>
        <taxon>Betaproteobacteria</taxon>
        <taxon>Burkholderiales</taxon>
        <taxon>Burkholderiaceae</taxon>
        <taxon>Paraburkholderia</taxon>
    </lineage>
</organism>
<keyword evidence="6 8" id="KW-1278">Translocase</keyword>
<dbReference type="GO" id="GO:0015847">
    <property type="term" value="P:putrescine transport"/>
    <property type="evidence" value="ECO:0007669"/>
    <property type="project" value="UniProtKB-ARBA"/>
</dbReference>
<dbReference type="GO" id="GO:0043190">
    <property type="term" value="C:ATP-binding cassette (ABC) transporter complex"/>
    <property type="evidence" value="ECO:0007669"/>
    <property type="project" value="InterPro"/>
</dbReference>
<dbReference type="Gene3D" id="3.40.50.300">
    <property type="entry name" value="P-loop containing nucleotide triphosphate hydrolases"/>
    <property type="match status" value="1"/>
</dbReference>
<accession>A0A5Q4ZN54</accession>
<evidence type="ECO:0000256" key="7">
    <source>
        <dbReference type="ARBA" id="ARBA00023136"/>
    </source>
</evidence>
<dbReference type="Gene3D" id="2.40.50.100">
    <property type="match status" value="1"/>
</dbReference>
<comment type="catalytic activity">
    <reaction evidence="8">
        <text>ATP + H2O + polyamine-[polyamine-binding protein]Side 1 = ADP + phosphate + polyamineSide 2 + [polyamine-binding protein]Side 1.</text>
        <dbReference type="EC" id="7.6.2.11"/>
    </reaction>
</comment>
<dbReference type="EMBL" id="LR699554">
    <property type="protein sequence ID" value="VVD33416.1"/>
    <property type="molecule type" value="Genomic_DNA"/>
</dbReference>
<keyword evidence="2 8" id="KW-1003">Cell membrane</keyword>
<keyword evidence="1 8" id="KW-0813">Transport</keyword>
<keyword evidence="7 8" id="KW-0472">Membrane</keyword>
<dbReference type="InterPro" id="IPR027417">
    <property type="entry name" value="P-loop_NTPase"/>
</dbReference>
<dbReference type="FunFam" id="3.40.50.300:FF:000133">
    <property type="entry name" value="Spermidine/putrescine import ATP-binding protein PotA"/>
    <property type="match status" value="1"/>
</dbReference>
<evidence type="ECO:0000256" key="4">
    <source>
        <dbReference type="ARBA" id="ARBA00022741"/>
    </source>
</evidence>
<dbReference type="InterPro" id="IPR050093">
    <property type="entry name" value="ABC_SmlMolc_Importer"/>
</dbReference>
<dbReference type="InterPro" id="IPR017871">
    <property type="entry name" value="ABC_transporter-like_CS"/>
</dbReference>
<keyword evidence="5 8" id="KW-0067">ATP-binding</keyword>
<dbReference type="InterPro" id="IPR005893">
    <property type="entry name" value="PotA-like"/>
</dbReference>
<dbReference type="NCBIfam" id="TIGR01187">
    <property type="entry name" value="potA"/>
    <property type="match status" value="1"/>
</dbReference>
<dbReference type="PROSITE" id="PS00211">
    <property type="entry name" value="ABC_TRANSPORTER_1"/>
    <property type="match status" value="1"/>
</dbReference>
<evidence type="ECO:0000256" key="8">
    <source>
        <dbReference type="RuleBase" id="RU364083"/>
    </source>
</evidence>
<evidence type="ECO:0000313" key="11">
    <source>
        <dbReference type="Proteomes" id="UP000325811"/>
    </source>
</evidence>
<dbReference type="GO" id="GO:0005524">
    <property type="term" value="F:ATP binding"/>
    <property type="evidence" value="ECO:0007669"/>
    <property type="project" value="UniProtKB-KW"/>
</dbReference>
<comment type="subunit">
    <text evidence="8">The complex is composed of two ATP-binding proteins (PotA), two transmembrane proteins (PotB and PotC) and a solute-binding protein (PotD).</text>
</comment>
<sequence length="410" mass="44104">MKFGKLTNWKKRHAMFQSANSISGAAAGADAPATPLRSQPLSLEGVSKRFGTITALESLSLDVRAGELVALLGPSGCGKTTTLRLIAGFDYPDTGAIRIAGRDVTNVPSNKRGLGMVFQNYSLFPHLTVAENIAFGLRMAGVPKRDRAPHVARMLDLIRLPGFGDRRIAQMSGGQQQRVALARAIVTNPSVLLLDEPLGALDKNLREGMQFELKSLQHKLGITSVMVTHDQEEALTMSDRVVVMNQGRILQSGTPRDVYDRPRTRFVAEFLGAANILPFSVARGEQGWLDIAVGAPHGDARVTCRVAHALPAPLGAGASGELAVRPEKLRFGAPRDGEIAFDGVVQARVFRGSQHAYRVDVPSLKQTFSVYEQSNSTAAFEPGHAVSVSIGQDDLVVLEAEPNERDGATR</sequence>
<dbReference type="Pfam" id="PF08402">
    <property type="entry name" value="TOBE_2"/>
    <property type="match status" value="1"/>
</dbReference>
<comment type="function">
    <text evidence="8">Part of the ABC transporter complex PotABCD involved in spermidine/putrescine import. Responsible for energy coupling to the transport system.</text>
</comment>
<evidence type="ECO:0000313" key="10">
    <source>
        <dbReference type="EMBL" id="VVD33416.1"/>
    </source>
</evidence>
<evidence type="ECO:0000256" key="2">
    <source>
        <dbReference type="ARBA" id="ARBA00022475"/>
    </source>
</evidence>
<dbReference type="KEGG" id="pdio:PDMSB3_2132.1"/>
<keyword evidence="3" id="KW-0997">Cell inner membrane</keyword>
<name>A0A5Q4ZN54_9BURK</name>
<evidence type="ECO:0000259" key="9">
    <source>
        <dbReference type="PROSITE" id="PS50893"/>
    </source>
</evidence>
<dbReference type="SMART" id="SM00382">
    <property type="entry name" value="AAA"/>
    <property type="match status" value="1"/>
</dbReference>
<dbReference type="EC" id="7.6.2.11" evidence="8"/>
<evidence type="ECO:0000256" key="5">
    <source>
        <dbReference type="ARBA" id="ARBA00022840"/>
    </source>
</evidence>
<evidence type="ECO:0000256" key="6">
    <source>
        <dbReference type="ARBA" id="ARBA00022967"/>
    </source>
</evidence>
<protein>
    <recommendedName>
        <fullName evidence="8">Spermidine/putrescine import ATP-binding protein PotA</fullName>
        <ecNumber evidence="8">7.6.2.11</ecNumber>
    </recommendedName>
</protein>
<reference evidence="10 11" key="1">
    <citation type="submission" date="2019-08" db="EMBL/GenBank/DDBJ databases">
        <authorList>
            <person name="Herpell B J."/>
        </authorList>
    </citation>
    <scope>NUCLEOTIDE SEQUENCE [LARGE SCALE GENOMIC DNA]</scope>
    <source>
        <strain evidence="11">Msb3</strain>
    </source>
</reference>
<comment type="similarity">
    <text evidence="8">Belongs to the ABC transporter superfamily. Spermidine/putrescine importer (TC 3.A.1.11.1) family.</text>
</comment>
<dbReference type="InterPro" id="IPR013611">
    <property type="entry name" value="Transp-assoc_OB_typ2"/>
</dbReference>